<dbReference type="AlphaFoldDB" id="A0A1X1R979"/>
<evidence type="ECO:0000313" key="1">
    <source>
        <dbReference type="EMBL" id="ORV01349.1"/>
    </source>
</evidence>
<organism evidence="1 2">
    <name type="scientific">Mycolicibacterium fallax</name>
    <name type="common">Mycobacterium fallax</name>
    <dbReference type="NCBI Taxonomy" id="1793"/>
    <lineage>
        <taxon>Bacteria</taxon>
        <taxon>Bacillati</taxon>
        <taxon>Actinomycetota</taxon>
        <taxon>Actinomycetes</taxon>
        <taxon>Mycobacteriales</taxon>
        <taxon>Mycobacteriaceae</taxon>
        <taxon>Mycolicibacterium</taxon>
    </lineage>
</organism>
<keyword evidence="2" id="KW-1185">Reference proteome</keyword>
<comment type="caution">
    <text evidence="1">The sequence shown here is derived from an EMBL/GenBank/DDBJ whole genome shotgun (WGS) entry which is preliminary data.</text>
</comment>
<dbReference type="STRING" id="1793.AWC04_13900"/>
<protein>
    <submittedName>
        <fullName evidence="1">Uncharacterized protein</fullName>
    </submittedName>
</protein>
<reference evidence="1 2" key="1">
    <citation type="submission" date="2016-01" db="EMBL/GenBank/DDBJ databases">
        <title>The new phylogeny of the genus Mycobacterium.</title>
        <authorList>
            <person name="Tarcisio F."/>
            <person name="Conor M."/>
            <person name="Antonella G."/>
            <person name="Elisabetta G."/>
            <person name="Giulia F.S."/>
            <person name="Sara T."/>
            <person name="Anna F."/>
            <person name="Clotilde B."/>
            <person name="Roberto B."/>
            <person name="Veronica D.S."/>
            <person name="Fabio R."/>
            <person name="Monica P."/>
            <person name="Olivier J."/>
            <person name="Enrico T."/>
            <person name="Nicola S."/>
        </authorList>
    </citation>
    <scope>NUCLEOTIDE SEQUENCE [LARGE SCALE GENOMIC DNA]</scope>
    <source>
        <strain evidence="1 2">DSM 44179</strain>
    </source>
</reference>
<accession>A0A1X1R979</accession>
<gene>
    <name evidence="1" type="ORF">AWC04_13900</name>
</gene>
<proteinExistence type="predicted"/>
<name>A0A1X1R979_MYCFA</name>
<sequence length="166" mass="18872">MFSALGEPVPGSDTASRYHPHEVRFIEREVFGRVDRPWTELAEQGRAVLQAGDAGGHMLSFLGFLDNGAWNLFSQDAIFNNTAYRSYENYQNDFVRHGALAEGTITLVRDGIDARPERVEVDVQIRDEASGERITKIVKNFSNDPHQQYHRPHSGPQIREIMKGFR</sequence>
<evidence type="ECO:0000313" key="2">
    <source>
        <dbReference type="Proteomes" id="UP000193484"/>
    </source>
</evidence>
<dbReference type="EMBL" id="LQOJ01000046">
    <property type="protein sequence ID" value="ORV01349.1"/>
    <property type="molecule type" value="Genomic_DNA"/>
</dbReference>
<dbReference type="Proteomes" id="UP000193484">
    <property type="component" value="Unassembled WGS sequence"/>
</dbReference>